<dbReference type="PANTHER" id="PTHR11124">
    <property type="entry name" value="VACUOLAR SORTING PROTEIN VPS29"/>
    <property type="match status" value="1"/>
</dbReference>
<dbReference type="Gene3D" id="3.60.21.10">
    <property type="match status" value="1"/>
</dbReference>
<gene>
    <name evidence="4" type="ORF">NO1_1467</name>
</gene>
<dbReference type="Pfam" id="PF12850">
    <property type="entry name" value="Metallophos_2"/>
    <property type="match status" value="1"/>
</dbReference>
<proteinExistence type="inferred from homology"/>
<dbReference type="NCBIfam" id="TIGR00040">
    <property type="entry name" value="yfcE"/>
    <property type="match status" value="1"/>
</dbReference>
<reference evidence="4 5" key="1">
    <citation type="journal article" date="2019" name="ISME J.">
        <title>Genome analyses of uncultured TG2/ZB3 bacteria in 'Margulisbacteria' specifically attached to ectosymbiotic spirochetes of protists in the termite gut.</title>
        <authorList>
            <person name="Utami Y.D."/>
            <person name="Kuwahara H."/>
            <person name="Igai K."/>
            <person name="Murakami T."/>
            <person name="Sugaya K."/>
            <person name="Morikawa T."/>
            <person name="Nagura Y."/>
            <person name="Yuki M."/>
            <person name="Deevong P."/>
            <person name="Inoue T."/>
            <person name="Kihara K."/>
            <person name="Lo N."/>
            <person name="Yamada A."/>
            <person name="Ohkuma M."/>
            <person name="Hongoh Y."/>
        </authorList>
    </citation>
    <scope>NUCLEOTIDE SEQUENCE [LARGE SCALE GENOMIC DNA]</scope>
    <source>
        <strain evidence="4">NkOx7-01</strain>
    </source>
</reference>
<dbReference type="InterPro" id="IPR029052">
    <property type="entry name" value="Metallo-depent_PP-like"/>
</dbReference>
<evidence type="ECO:0000259" key="3">
    <source>
        <dbReference type="Pfam" id="PF12850"/>
    </source>
</evidence>
<dbReference type="AlphaFoldDB" id="A0A388TBR2"/>
<feature type="domain" description="Calcineurin-like phosphoesterase" evidence="3">
    <location>
        <begin position="4"/>
        <end position="148"/>
    </location>
</feature>
<name>A0A388TBR2_TERA1</name>
<dbReference type="InterPro" id="IPR024654">
    <property type="entry name" value="Calcineurin-like_PHP_lpxH"/>
</dbReference>
<comment type="caution">
    <text evidence="4">The sequence shown here is derived from an EMBL/GenBank/DDBJ whole genome shotgun (WGS) entry which is preliminary data.</text>
</comment>
<evidence type="ECO:0000256" key="2">
    <source>
        <dbReference type="RuleBase" id="RU362039"/>
    </source>
</evidence>
<sequence length="164" mass="19005">MPRLLITADIHGFYSVWQKLLSRLQPEDVLVIAGDFFGNRYPYPNNPDYQPESLRREYQDLPNPKYFVYGNCDRPEFFPAQKYALSFVYENKKVLLYHGDSAVSAGDHDIIITGHSHVAEIKEYQNKLYINPGSPSLPRKGRPSYAIYQRGRAEILEFGAAYFY</sequence>
<comment type="similarity">
    <text evidence="1 2">Belongs to the metallophosphoesterase superfamily. YfcE family.</text>
</comment>
<dbReference type="Proteomes" id="UP000269352">
    <property type="component" value="Unassembled WGS sequence"/>
</dbReference>
<protein>
    <recommendedName>
        <fullName evidence="2">Phosphoesterase</fullName>
        <ecNumber evidence="2">3.1.4.-</ecNumber>
    </recommendedName>
</protein>
<dbReference type="EC" id="3.1.4.-" evidence="2"/>
<organism evidence="4 5">
    <name type="scientific">Termititenax aidoneus</name>
    <dbReference type="NCBI Taxonomy" id="2218524"/>
    <lineage>
        <taxon>Bacteria</taxon>
        <taxon>Bacillati</taxon>
        <taxon>Candidatus Margulisiibacteriota</taxon>
        <taxon>Candidatus Termititenacia</taxon>
        <taxon>Candidatus Termititenacales</taxon>
        <taxon>Candidatus Termititenacaceae</taxon>
        <taxon>Candidatus Termititenax</taxon>
    </lineage>
</organism>
<keyword evidence="2" id="KW-0479">Metal-binding</keyword>
<evidence type="ECO:0000313" key="5">
    <source>
        <dbReference type="Proteomes" id="UP000269352"/>
    </source>
</evidence>
<dbReference type="SUPFAM" id="SSF56300">
    <property type="entry name" value="Metallo-dependent phosphatases"/>
    <property type="match status" value="1"/>
</dbReference>
<dbReference type="GO" id="GO:0046872">
    <property type="term" value="F:metal ion binding"/>
    <property type="evidence" value="ECO:0007669"/>
    <property type="project" value="UniProtKB-KW"/>
</dbReference>
<evidence type="ECO:0000256" key="1">
    <source>
        <dbReference type="ARBA" id="ARBA00008950"/>
    </source>
</evidence>
<keyword evidence="5" id="KW-1185">Reference proteome</keyword>
<dbReference type="GO" id="GO:0016787">
    <property type="term" value="F:hydrolase activity"/>
    <property type="evidence" value="ECO:0007669"/>
    <property type="project" value="UniProtKB-UniRule"/>
</dbReference>
<dbReference type="InterPro" id="IPR000979">
    <property type="entry name" value="Phosphodiesterase_MJ0936/Vps29"/>
</dbReference>
<accession>A0A388TBR2</accession>
<evidence type="ECO:0000313" key="4">
    <source>
        <dbReference type="EMBL" id="GBR74259.1"/>
    </source>
</evidence>
<comment type="cofactor">
    <cofactor evidence="2">
        <name>a divalent metal cation</name>
        <dbReference type="ChEBI" id="CHEBI:60240"/>
    </cofactor>
</comment>
<dbReference type="EMBL" id="BGZN01000036">
    <property type="protein sequence ID" value="GBR74259.1"/>
    <property type="molecule type" value="Genomic_DNA"/>
</dbReference>